<dbReference type="AlphaFoldDB" id="A0A2Z4YQW7"/>
<name>A0A2Z4YQW7_RHILE</name>
<dbReference type="EMBL" id="CP030762">
    <property type="protein sequence ID" value="AXA43807.1"/>
    <property type="molecule type" value="Genomic_DNA"/>
</dbReference>
<proteinExistence type="predicted"/>
<protein>
    <submittedName>
        <fullName evidence="1">Uncharacterized protein</fullName>
    </submittedName>
</protein>
<geneLocation type="plasmid" evidence="1 2">
    <name>unnamed2</name>
</geneLocation>
<evidence type="ECO:0000313" key="2">
    <source>
        <dbReference type="Proteomes" id="UP000251166"/>
    </source>
</evidence>
<evidence type="ECO:0000313" key="1">
    <source>
        <dbReference type="EMBL" id="AXA43807.1"/>
    </source>
</evidence>
<keyword evidence="1" id="KW-0614">Plasmid</keyword>
<sequence length="37" mass="3865">MHIAEIKQAAILLGGTVAARRSSLLVKGMAKQEETAA</sequence>
<gene>
    <name evidence="1" type="ORF">DLJ82_7562</name>
</gene>
<reference evidence="1 2" key="1">
    <citation type="submission" date="2018-07" db="EMBL/GenBank/DDBJ databases">
        <title>Rhizobium leguminosarum strain:ATCC 14479 Genome sequencing and assembly.</title>
        <authorList>
            <person name="Chakraborty R."/>
        </authorList>
    </citation>
    <scope>NUCLEOTIDE SEQUENCE [LARGE SCALE GENOMIC DNA]</scope>
    <source>
        <strain evidence="1 2">ATCC 14479</strain>
        <plasmid evidence="2">Plasmid unnamed2</plasmid>
    </source>
</reference>
<organism evidence="1 2">
    <name type="scientific">Rhizobium leguminosarum</name>
    <dbReference type="NCBI Taxonomy" id="384"/>
    <lineage>
        <taxon>Bacteria</taxon>
        <taxon>Pseudomonadati</taxon>
        <taxon>Pseudomonadota</taxon>
        <taxon>Alphaproteobacteria</taxon>
        <taxon>Hyphomicrobiales</taxon>
        <taxon>Rhizobiaceae</taxon>
        <taxon>Rhizobium/Agrobacterium group</taxon>
        <taxon>Rhizobium</taxon>
    </lineage>
</organism>
<dbReference type="Proteomes" id="UP000251166">
    <property type="component" value="Plasmid unnamed2"/>
</dbReference>
<accession>A0A2Z4YQW7</accession>